<dbReference type="InterPro" id="IPR001283">
    <property type="entry name" value="CRISP-related"/>
</dbReference>
<dbReference type="Gene3D" id="3.40.33.10">
    <property type="entry name" value="CAP"/>
    <property type="match status" value="1"/>
</dbReference>
<comment type="caution">
    <text evidence="3">The sequence shown here is derived from an EMBL/GenBank/DDBJ whole genome shotgun (WGS) entry which is preliminary data.</text>
</comment>
<evidence type="ECO:0000313" key="3">
    <source>
        <dbReference type="EMBL" id="RYQ82234.1"/>
    </source>
</evidence>
<dbReference type="Pfam" id="PF00188">
    <property type="entry name" value="CAP"/>
    <property type="match status" value="1"/>
</dbReference>
<sequence>MGYWGGYIVSGTDAVRLWVNEKPYYDYNFNTCVGGVDCLHYTQIIWRNSLRVGCAKVTCNNGGVFVTCNYDPPCNNGKQWIENSLSLRYDGDEGRNRGDAEVAVAAPLAAFLHTPLDVQELKANKEELRVEKLKDKEEVDDLTQEMAKLRYRTLIPRPQASSL</sequence>
<keyword evidence="1" id="KW-0175">Coiled coil</keyword>
<evidence type="ECO:0000313" key="4">
    <source>
        <dbReference type="Proteomes" id="UP000289738"/>
    </source>
</evidence>
<dbReference type="STRING" id="3818.A0A444WXR8"/>
<reference evidence="3 4" key="1">
    <citation type="submission" date="2019-01" db="EMBL/GenBank/DDBJ databases">
        <title>Sequencing of cultivated peanut Arachis hypogaea provides insights into genome evolution and oil improvement.</title>
        <authorList>
            <person name="Chen X."/>
        </authorList>
    </citation>
    <scope>NUCLEOTIDE SEQUENCE [LARGE SCALE GENOMIC DNA]</scope>
    <source>
        <strain evidence="4">cv. Fuhuasheng</strain>
        <tissue evidence="3">Leaves</tissue>
    </source>
</reference>
<protein>
    <recommendedName>
        <fullName evidence="2">SCP domain-containing protein</fullName>
    </recommendedName>
</protein>
<accession>A0A444WXR8</accession>
<proteinExistence type="predicted"/>
<evidence type="ECO:0000256" key="1">
    <source>
        <dbReference type="SAM" id="Coils"/>
    </source>
</evidence>
<gene>
    <name evidence="3" type="ORF">Ahy_B10g100827</name>
</gene>
<feature type="coiled-coil region" evidence="1">
    <location>
        <begin position="116"/>
        <end position="145"/>
    </location>
</feature>
<dbReference type="EMBL" id="SDMP01000020">
    <property type="protein sequence ID" value="RYQ82234.1"/>
    <property type="molecule type" value="Genomic_DNA"/>
</dbReference>
<dbReference type="SUPFAM" id="SSF55797">
    <property type="entry name" value="PR-1-like"/>
    <property type="match status" value="1"/>
</dbReference>
<name>A0A444WXR8_ARAHY</name>
<feature type="domain" description="SCP" evidence="2">
    <location>
        <begin position="2"/>
        <end position="78"/>
    </location>
</feature>
<dbReference type="InterPro" id="IPR014044">
    <property type="entry name" value="CAP_dom"/>
</dbReference>
<dbReference type="InterPro" id="IPR035940">
    <property type="entry name" value="CAP_sf"/>
</dbReference>
<dbReference type="PRINTS" id="PR00837">
    <property type="entry name" value="V5TPXLIKE"/>
</dbReference>
<evidence type="ECO:0000259" key="2">
    <source>
        <dbReference type="SMART" id="SM00198"/>
    </source>
</evidence>
<dbReference type="Proteomes" id="UP000289738">
    <property type="component" value="Chromosome B10"/>
</dbReference>
<organism evidence="3 4">
    <name type="scientific">Arachis hypogaea</name>
    <name type="common">Peanut</name>
    <dbReference type="NCBI Taxonomy" id="3818"/>
    <lineage>
        <taxon>Eukaryota</taxon>
        <taxon>Viridiplantae</taxon>
        <taxon>Streptophyta</taxon>
        <taxon>Embryophyta</taxon>
        <taxon>Tracheophyta</taxon>
        <taxon>Spermatophyta</taxon>
        <taxon>Magnoliopsida</taxon>
        <taxon>eudicotyledons</taxon>
        <taxon>Gunneridae</taxon>
        <taxon>Pentapetalae</taxon>
        <taxon>rosids</taxon>
        <taxon>fabids</taxon>
        <taxon>Fabales</taxon>
        <taxon>Fabaceae</taxon>
        <taxon>Papilionoideae</taxon>
        <taxon>50 kb inversion clade</taxon>
        <taxon>dalbergioids sensu lato</taxon>
        <taxon>Dalbergieae</taxon>
        <taxon>Pterocarpus clade</taxon>
        <taxon>Arachis</taxon>
    </lineage>
</organism>
<dbReference type="PANTHER" id="PTHR10334">
    <property type="entry name" value="CYSTEINE-RICH SECRETORY PROTEIN-RELATED"/>
    <property type="match status" value="1"/>
</dbReference>
<dbReference type="SMART" id="SM00198">
    <property type="entry name" value="SCP"/>
    <property type="match status" value="1"/>
</dbReference>
<dbReference type="AlphaFoldDB" id="A0A444WXR8"/>
<keyword evidence="4" id="KW-1185">Reference proteome</keyword>